<dbReference type="STRING" id="645127.ckrop_0922"/>
<dbReference type="InterPro" id="IPR000399">
    <property type="entry name" value="TPP-bd_CS"/>
</dbReference>
<dbReference type="AlphaFoldDB" id="C4LIM1"/>
<feature type="region of interest" description="Disordered" evidence="2">
    <location>
        <begin position="108"/>
        <end position="140"/>
    </location>
</feature>
<dbReference type="EMBL" id="CP001620">
    <property type="protein sequence ID" value="ACR17676.1"/>
    <property type="molecule type" value="Genomic_DNA"/>
</dbReference>
<evidence type="ECO:0000313" key="3">
    <source>
        <dbReference type="EMBL" id="ACR17676.1"/>
    </source>
</evidence>
<proteinExistence type="predicted"/>
<gene>
    <name evidence="3" type="primary">lppL</name>
    <name evidence="3" type="ordered locus">ckrop_0922</name>
</gene>
<feature type="region of interest" description="Disordered" evidence="2">
    <location>
        <begin position="417"/>
        <end position="448"/>
    </location>
</feature>
<protein>
    <submittedName>
        <fullName evidence="3">Prolipoprotein</fullName>
    </submittedName>
</protein>
<name>C4LIM1_CORK4</name>
<dbReference type="SUPFAM" id="SSF63829">
    <property type="entry name" value="Calcium-dependent phosphotriesterase"/>
    <property type="match status" value="1"/>
</dbReference>
<dbReference type="GO" id="GO:0030976">
    <property type="term" value="F:thiamine pyrophosphate binding"/>
    <property type="evidence" value="ECO:0007669"/>
    <property type="project" value="InterPro"/>
</dbReference>
<evidence type="ECO:0000313" key="4">
    <source>
        <dbReference type="Proteomes" id="UP000001473"/>
    </source>
</evidence>
<accession>C4LIM1</accession>
<feature type="compositionally biased region" description="Basic and acidic residues" evidence="2">
    <location>
        <begin position="423"/>
        <end position="436"/>
    </location>
</feature>
<dbReference type="KEGG" id="ckp:ckrop_0922"/>
<keyword evidence="1" id="KW-0786">Thiamine pyrophosphate</keyword>
<dbReference type="HOGENOM" id="CLU_049426_0_0_11"/>
<evidence type="ECO:0000256" key="2">
    <source>
        <dbReference type="SAM" id="MobiDB-lite"/>
    </source>
</evidence>
<keyword evidence="3" id="KW-0449">Lipoprotein</keyword>
<dbReference type="Gene3D" id="2.120.10.30">
    <property type="entry name" value="TolB, C-terminal domain"/>
    <property type="match status" value="1"/>
</dbReference>
<reference evidence="3 4" key="1">
    <citation type="journal article" date="2008" name="J. Biotechnol.">
        <title>Ultrafast pyrosequencing of Corynebacterium kroppenstedtii DSM44385 revealed insights into the physiology of a lipophilic corynebacterium that lacks mycolic acids.</title>
        <authorList>
            <person name="Tauch A."/>
            <person name="Schneider J."/>
            <person name="Szczepanowski R."/>
            <person name="Tilker A."/>
            <person name="Viehoever P."/>
            <person name="Gartemann K.-H."/>
            <person name="Arnold W."/>
            <person name="Blom J."/>
            <person name="Brinkrolf K."/>
            <person name="Brune I."/>
            <person name="Goetker S."/>
            <person name="Weisshaar B."/>
            <person name="Goesmann A."/>
            <person name="Droege M."/>
            <person name="Puehler A."/>
        </authorList>
    </citation>
    <scope>NUCLEOTIDE SEQUENCE [LARGE SCALE GENOMIC DNA]</scope>
    <source>
        <strain evidence="4">DSM 44385 / JCM 11950 / CIP 105744 / CCUG 35717</strain>
    </source>
</reference>
<dbReference type="PROSITE" id="PS00187">
    <property type="entry name" value="TPP_ENZYMES"/>
    <property type="match status" value="1"/>
</dbReference>
<dbReference type="GO" id="GO:0000287">
    <property type="term" value="F:magnesium ion binding"/>
    <property type="evidence" value="ECO:0007669"/>
    <property type="project" value="InterPro"/>
</dbReference>
<sequence length="448" mass="46823">MDRDTASRLATLWAHRYLPAYGAFAEIRKRVRITVHLWPSPRCLSSVTCSSVTRVISDGTPGQSIRTGTLPTQRKQRRLGARALSIACCSGLTVTMLAGCSRSDDQEALSKAEDVSPTSVPAAEPPSGDTRDVDLPGDGVSDLVVSGQSDSPVIAGLSGGKMVIGTSSDWTNGKPKSVDLGKDCKDLSRAAGGGFSVACENHVLVFDGQGKKVHDLEVDGTATTAAVTSDVVSVTFAGEKKIKYFPLDGSDKDGKATVSIGEGAIQSLIVDPDPKSGSDKEMSAVFDKKQSSLTGVYPGEDKEGSSLRIGQGAGKIAGGQDGVVVASSTKLNSIEIFTANDILRKHQTIHTDSVPWGVAWDANTRTVWVTSTGKNTVIGYDISSGVPVKVATMHTIPDAQSVVVDGDGGLLIASPQSSTVQHISKDQVSEARHEGASSEPSYPVKKEA</sequence>
<dbReference type="InterPro" id="IPR011042">
    <property type="entry name" value="6-blade_b-propeller_TolB-like"/>
</dbReference>
<dbReference type="Proteomes" id="UP000001473">
    <property type="component" value="Chromosome"/>
</dbReference>
<dbReference type="eggNOG" id="COG3391">
    <property type="taxonomic scope" value="Bacteria"/>
</dbReference>
<keyword evidence="4" id="KW-1185">Reference proteome</keyword>
<evidence type="ECO:0000256" key="1">
    <source>
        <dbReference type="ARBA" id="ARBA00023052"/>
    </source>
</evidence>
<organism evidence="3 4">
    <name type="scientific">Corynebacterium kroppenstedtii (strain DSM 44385 / JCM 11950 / CIP 105744 / CCUG 35717)</name>
    <dbReference type="NCBI Taxonomy" id="645127"/>
    <lineage>
        <taxon>Bacteria</taxon>
        <taxon>Bacillati</taxon>
        <taxon>Actinomycetota</taxon>
        <taxon>Actinomycetes</taxon>
        <taxon>Mycobacteriales</taxon>
        <taxon>Corynebacteriaceae</taxon>
        <taxon>Corynebacterium</taxon>
    </lineage>
</organism>